<evidence type="ECO:0000256" key="4">
    <source>
        <dbReference type="ARBA" id="ARBA00022679"/>
    </source>
</evidence>
<feature type="binding site" evidence="6">
    <location>
        <position position="158"/>
    </location>
    <ligand>
        <name>S-adenosyl-L-methionine</name>
        <dbReference type="ChEBI" id="CHEBI:59789"/>
    </ligand>
</feature>
<evidence type="ECO:0000313" key="8">
    <source>
        <dbReference type="Proteomes" id="UP000632498"/>
    </source>
</evidence>
<protein>
    <recommendedName>
        <fullName evidence="6">Ribosomal protein L11 methyltransferase</fullName>
        <shortName evidence="6">L11 Mtase</shortName>
        <ecNumber evidence="6">2.1.1.-</ecNumber>
    </recommendedName>
</protein>
<sequence length="291" mass="31427">MTNTLWRVDLDVSPALADAYEFALEAFCGAVTQYLDDDELAQRIEAYAEEEPDETALKAAIAGVAERSGVSAPTVTITAVENKDWLAEYARNYPPLQIGRYFIYGSHFDGKLPAGKIALKVEAATAFGTGEHASTNGCLQALDRLSRRYNFKRPLDMGCGSAILAMAIAKTWGASVVASDIDAQSVDVARYNAEVNGVGGSVLAVCANGYHSPSVTRNGPYDLIMANILARPLSAMAKDLAKNLKPGGFAVLAGFLDRDANWVFAAHRCHGLRLVERIKVNGWQTLVLRKR</sequence>
<keyword evidence="7" id="KW-0689">Ribosomal protein</keyword>
<evidence type="ECO:0000256" key="2">
    <source>
        <dbReference type="ARBA" id="ARBA00022490"/>
    </source>
</evidence>
<dbReference type="GO" id="GO:0032259">
    <property type="term" value="P:methylation"/>
    <property type="evidence" value="ECO:0007669"/>
    <property type="project" value="UniProtKB-KW"/>
</dbReference>
<accession>A0A917FBF5</accession>
<dbReference type="SUPFAM" id="SSF53335">
    <property type="entry name" value="S-adenosyl-L-methionine-dependent methyltransferases"/>
    <property type="match status" value="1"/>
</dbReference>
<dbReference type="PANTHER" id="PTHR43648">
    <property type="entry name" value="ELECTRON TRANSFER FLAVOPROTEIN BETA SUBUNIT LYSINE METHYLTRANSFERASE"/>
    <property type="match status" value="1"/>
</dbReference>
<reference evidence="7" key="1">
    <citation type="journal article" date="2014" name="Int. J. Syst. Evol. Microbiol.">
        <title>Complete genome sequence of Corynebacterium casei LMG S-19264T (=DSM 44701T), isolated from a smear-ripened cheese.</title>
        <authorList>
            <consortium name="US DOE Joint Genome Institute (JGI-PGF)"/>
            <person name="Walter F."/>
            <person name="Albersmeier A."/>
            <person name="Kalinowski J."/>
            <person name="Ruckert C."/>
        </authorList>
    </citation>
    <scope>NUCLEOTIDE SEQUENCE</scope>
    <source>
        <strain evidence="7">CGMCC 1.15254</strain>
    </source>
</reference>
<comment type="function">
    <text evidence="6">Methylates ribosomal protein L11.</text>
</comment>
<dbReference type="CDD" id="cd02440">
    <property type="entry name" value="AdoMet_MTases"/>
    <property type="match status" value="1"/>
</dbReference>
<evidence type="ECO:0000256" key="3">
    <source>
        <dbReference type="ARBA" id="ARBA00022603"/>
    </source>
</evidence>
<keyword evidence="8" id="KW-1185">Reference proteome</keyword>
<dbReference type="InterPro" id="IPR050078">
    <property type="entry name" value="Ribosomal_L11_MeTrfase_PrmA"/>
</dbReference>
<comment type="similarity">
    <text evidence="1 6">Belongs to the methyltransferase superfamily. PrmA family.</text>
</comment>
<dbReference type="AlphaFoldDB" id="A0A917FBF5"/>
<evidence type="ECO:0000256" key="5">
    <source>
        <dbReference type="ARBA" id="ARBA00022691"/>
    </source>
</evidence>
<organism evidence="7 8">
    <name type="scientific">Terasakiella brassicae</name>
    <dbReference type="NCBI Taxonomy" id="1634917"/>
    <lineage>
        <taxon>Bacteria</taxon>
        <taxon>Pseudomonadati</taxon>
        <taxon>Pseudomonadota</taxon>
        <taxon>Alphaproteobacteria</taxon>
        <taxon>Rhodospirillales</taxon>
        <taxon>Terasakiellaceae</taxon>
        <taxon>Terasakiella</taxon>
    </lineage>
</organism>
<dbReference type="EMBL" id="BMHV01000012">
    <property type="protein sequence ID" value="GGF64943.1"/>
    <property type="molecule type" value="Genomic_DNA"/>
</dbReference>
<comment type="caution">
    <text evidence="7">The sequence shown here is derived from an EMBL/GenBank/DDBJ whole genome shotgun (WGS) entry which is preliminary data.</text>
</comment>
<dbReference type="PIRSF" id="PIRSF000401">
    <property type="entry name" value="RPL11_MTase"/>
    <property type="match status" value="1"/>
</dbReference>
<dbReference type="InterPro" id="IPR004498">
    <property type="entry name" value="Ribosomal_PrmA_MeTrfase"/>
</dbReference>
<evidence type="ECO:0000256" key="1">
    <source>
        <dbReference type="ARBA" id="ARBA00009741"/>
    </source>
</evidence>
<keyword evidence="2 6" id="KW-0963">Cytoplasm</keyword>
<gene>
    <name evidence="6" type="primary">prmA</name>
    <name evidence="7" type="ORF">GCM10011332_18790</name>
</gene>
<dbReference type="GO" id="GO:0008276">
    <property type="term" value="F:protein methyltransferase activity"/>
    <property type="evidence" value="ECO:0007669"/>
    <property type="project" value="UniProtKB-UniRule"/>
</dbReference>
<dbReference type="PANTHER" id="PTHR43648:SF1">
    <property type="entry name" value="ELECTRON TRANSFER FLAVOPROTEIN BETA SUBUNIT LYSINE METHYLTRANSFERASE"/>
    <property type="match status" value="1"/>
</dbReference>
<reference evidence="7" key="2">
    <citation type="submission" date="2020-09" db="EMBL/GenBank/DDBJ databases">
        <authorList>
            <person name="Sun Q."/>
            <person name="Zhou Y."/>
        </authorList>
    </citation>
    <scope>NUCLEOTIDE SEQUENCE</scope>
    <source>
        <strain evidence="7">CGMCC 1.15254</strain>
    </source>
</reference>
<keyword evidence="3 6" id="KW-0489">Methyltransferase</keyword>
<feature type="binding site" evidence="6">
    <location>
        <position position="135"/>
    </location>
    <ligand>
        <name>S-adenosyl-L-methionine</name>
        <dbReference type="ChEBI" id="CHEBI:59789"/>
    </ligand>
</feature>
<dbReference type="Gene3D" id="3.40.50.150">
    <property type="entry name" value="Vaccinia Virus protein VP39"/>
    <property type="match status" value="1"/>
</dbReference>
<evidence type="ECO:0000256" key="6">
    <source>
        <dbReference type="HAMAP-Rule" id="MF_00735"/>
    </source>
</evidence>
<dbReference type="InterPro" id="IPR029063">
    <property type="entry name" value="SAM-dependent_MTases_sf"/>
</dbReference>
<comment type="subcellular location">
    <subcellularLocation>
        <location evidence="6">Cytoplasm</location>
    </subcellularLocation>
</comment>
<dbReference type="Pfam" id="PF06325">
    <property type="entry name" value="PrmA"/>
    <property type="match status" value="1"/>
</dbReference>
<evidence type="ECO:0000313" key="7">
    <source>
        <dbReference type="EMBL" id="GGF64943.1"/>
    </source>
</evidence>
<dbReference type="Proteomes" id="UP000632498">
    <property type="component" value="Unassembled WGS sequence"/>
</dbReference>
<keyword evidence="7" id="KW-0687">Ribonucleoprotein</keyword>
<dbReference type="HAMAP" id="MF_00735">
    <property type="entry name" value="Methyltr_PrmA"/>
    <property type="match status" value="1"/>
</dbReference>
<keyword evidence="5 6" id="KW-0949">S-adenosyl-L-methionine</keyword>
<feature type="binding site" evidence="6">
    <location>
        <position position="180"/>
    </location>
    <ligand>
        <name>S-adenosyl-L-methionine</name>
        <dbReference type="ChEBI" id="CHEBI:59789"/>
    </ligand>
</feature>
<dbReference type="EC" id="2.1.1.-" evidence="6"/>
<feature type="binding site" evidence="6">
    <location>
        <position position="227"/>
    </location>
    <ligand>
        <name>S-adenosyl-L-methionine</name>
        <dbReference type="ChEBI" id="CHEBI:59789"/>
    </ligand>
</feature>
<dbReference type="GO" id="GO:0005840">
    <property type="term" value="C:ribosome"/>
    <property type="evidence" value="ECO:0007669"/>
    <property type="project" value="UniProtKB-KW"/>
</dbReference>
<comment type="catalytic activity">
    <reaction evidence="6">
        <text>L-lysyl-[protein] + 3 S-adenosyl-L-methionine = N(6),N(6),N(6)-trimethyl-L-lysyl-[protein] + 3 S-adenosyl-L-homocysteine + 3 H(+)</text>
        <dbReference type="Rhea" id="RHEA:54192"/>
        <dbReference type="Rhea" id="RHEA-COMP:9752"/>
        <dbReference type="Rhea" id="RHEA-COMP:13826"/>
        <dbReference type="ChEBI" id="CHEBI:15378"/>
        <dbReference type="ChEBI" id="CHEBI:29969"/>
        <dbReference type="ChEBI" id="CHEBI:57856"/>
        <dbReference type="ChEBI" id="CHEBI:59789"/>
        <dbReference type="ChEBI" id="CHEBI:61961"/>
    </reaction>
</comment>
<name>A0A917FBF5_9PROT</name>
<dbReference type="GO" id="GO:0005737">
    <property type="term" value="C:cytoplasm"/>
    <property type="evidence" value="ECO:0007669"/>
    <property type="project" value="UniProtKB-SubCell"/>
</dbReference>
<keyword evidence="4 6" id="KW-0808">Transferase</keyword>
<dbReference type="RefSeq" id="WP_188664197.1">
    <property type="nucleotide sequence ID" value="NZ_BMHV01000012.1"/>
</dbReference>
<proteinExistence type="inferred from homology"/>